<evidence type="ECO:0000313" key="2">
    <source>
        <dbReference type="Proteomes" id="UP001054945"/>
    </source>
</evidence>
<keyword evidence="2" id="KW-1185">Reference proteome</keyword>
<organism evidence="1 2">
    <name type="scientific">Caerostris extrusa</name>
    <name type="common">Bark spider</name>
    <name type="synonym">Caerostris bankana</name>
    <dbReference type="NCBI Taxonomy" id="172846"/>
    <lineage>
        <taxon>Eukaryota</taxon>
        <taxon>Metazoa</taxon>
        <taxon>Ecdysozoa</taxon>
        <taxon>Arthropoda</taxon>
        <taxon>Chelicerata</taxon>
        <taxon>Arachnida</taxon>
        <taxon>Araneae</taxon>
        <taxon>Araneomorphae</taxon>
        <taxon>Entelegynae</taxon>
        <taxon>Araneoidea</taxon>
        <taxon>Araneidae</taxon>
        <taxon>Caerostris</taxon>
    </lineage>
</organism>
<dbReference type="Proteomes" id="UP001054945">
    <property type="component" value="Unassembled WGS sequence"/>
</dbReference>
<gene>
    <name evidence="1" type="ORF">CEXT_645911</name>
</gene>
<name>A0AAV4ME94_CAEEX</name>
<evidence type="ECO:0000313" key="1">
    <source>
        <dbReference type="EMBL" id="GIX70749.1"/>
    </source>
</evidence>
<proteinExistence type="predicted"/>
<reference evidence="1 2" key="1">
    <citation type="submission" date="2021-06" db="EMBL/GenBank/DDBJ databases">
        <title>Caerostris extrusa draft genome.</title>
        <authorList>
            <person name="Kono N."/>
            <person name="Arakawa K."/>
        </authorList>
    </citation>
    <scope>NUCLEOTIDE SEQUENCE [LARGE SCALE GENOMIC DNA]</scope>
</reference>
<sequence>MGWNVKKSRGTFPPPQQQIVYGRVFHLDSVLFGLPFLENIALAMPRLMACLGARREGRGRPSSGVVPILFAWQRAIKFDRNAIFSTSAGSCRLWPRYSILMGDTYWNESFVFFTFVFQQLKKGCWRFPASVAPVY</sequence>
<dbReference type="EMBL" id="BPLR01002165">
    <property type="protein sequence ID" value="GIX70749.1"/>
    <property type="molecule type" value="Genomic_DNA"/>
</dbReference>
<comment type="caution">
    <text evidence="1">The sequence shown here is derived from an EMBL/GenBank/DDBJ whole genome shotgun (WGS) entry which is preliminary data.</text>
</comment>
<dbReference type="AlphaFoldDB" id="A0AAV4ME94"/>
<protein>
    <submittedName>
        <fullName evidence="1">Uncharacterized protein</fullName>
    </submittedName>
</protein>
<accession>A0AAV4ME94</accession>